<protein>
    <submittedName>
        <fullName evidence="4">Recombinase family protein</fullName>
    </submittedName>
</protein>
<dbReference type="InterPro" id="IPR011109">
    <property type="entry name" value="DNA_bind_recombinase_dom"/>
</dbReference>
<dbReference type="PROSITE" id="PS51736">
    <property type="entry name" value="RECOMBINASES_3"/>
    <property type="match status" value="1"/>
</dbReference>
<keyword evidence="1" id="KW-0175">Coiled coil</keyword>
<feature type="domain" description="Resolvase/invertase-type recombinase catalytic" evidence="2">
    <location>
        <begin position="31"/>
        <end position="179"/>
    </location>
</feature>
<dbReference type="SUPFAM" id="SSF53041">
    <property type="entry name" value="Resolvase-like"/>
    <property type="match status" value="1"/>
</dbReference>
<dbReference type="OrthoDB" id="9769353at2"/>
<proteinExistence type="predicted"/>
<dbReference type="PANTHER" id="PTHR30461:SF23">
    <property type="entry name" value="DNA RECOMBINASE-RELATED"/>
    <property type="match status" value="1"/>
</dbReference>
<feature type="domain" description="Recombinase" evidence="3">
    <location>
        <begin position="188"/>
        <end position="314"/>
    </location>
</feature>
<evidence type="ECO:0000313" key="5">
    <source>
        <dbReference type="Proteomes" id="UP000283295"/>
    </source>
</evidence>
<dbReference type="PROSITE" id="PS51737">
    <property type="entry name" value="RECOMBINASE_DNA_BIND"/>
    <property type="match status" value="1"/>
</dbReference>
<dbReference type="InterPro" id="IPR038109">
    <property type="entry name" value="DNA_bind_recomb_sf"/>
</dbReference>
<gene>
    <name evidence="4" type="ORF">DWX94_02625</name>
</gene>
<sequence>MPQTAIKKKVSMIPAKPQYDRSIKLSEKKLRVAAYCRVSTELEEQESSYEAQVEYYTRKIQETDNWKMAGIYADDGKSATNTKKRDDFNAMIKDALDGKIDMILTKSVSRFARNTVDSLLTIRKLKEKNVAVVFEKEGVNTLDGTGEILITILSSLAQEESRNISENTRWGVVRRFENGKMIVNHNKFMGYTKNENGDLVIVQEEAEIVRLIFRLYLEGYSAKKISQYLEENGIKTATGQDKWYDSVIFKMLRNEKYMGDALLQKTYTVDFMTKKKVINKGIVPQYYVEDDHEPIIPKELFYRVQEELARRASMNKSAVTRKKNQKSKFSSEYALTGLLLCGDCGQEYRRVTWSRNGKKKIVWRCSNRLTNGTKHCKKSETLEEGVLNRAVMEAINRITRGDGDFVGAFRQNVIQVIGSYNGEQEPDEYDEKIKEKEEEMVALIAENARVGSYTDEFDERYRRIAEEINTLKEEQIEARRKKKLADSYEQRLKDMDSFLEKQTCQIPEFDNDLVRRLIASIKVVSAEKLIIQFQSGIVMEQEIRYE</sequence>
<dbReference type="GO" id="GO:0000150">
    <property type="term" value="F:DNA strand exchange activity"/>
    <property type="evidence" value="ECO:0007669"/>
    <property type="project" value="InterPro"/>
</dbReference>
<reference evidence="4 5" key="1">
    <citation type="submission" date="2018-08" db="EMBL/GenBank/DDBJ databases">
        <title>A genome reference for cultivated species of the human gut microbiota.</title>
        <authorList>
            <person name="Zou Y."/>
            <person name="Xue W."/>
            <person name="Luo G."/>
        </authorList>
    </citation>
    <scope>NUCLEOTIDE SEQUENCE [LARGE SCALE GENOMIC DNA]</scope>
    <source>
        <strain evidence="4 5">AF22-21</strain>
    </source>
</reference>
<dbReference type="Gene3D" id="3.40.50.1390">
    <property type="entry name" value="Resolvase, N-terminal catalytic domain"/>
    <property type="match status" value="1"/>
</dbReference>
<evidence type="ECO:0000259" key="3">
    <source>
        <dbReference type="PROSITE" id="PS51737"/>
    </source>
</evidence>
<comment type="caution">
    <text evidence="4">The sequence shown here is derived from an EMBL/GenBank/DDBJ whole genome shotgun (WGS) entry which is preliminary data.</text>
</comment>
<evidence type="ECO:0000256" key="1">
    <source>
        <dbReference type="SAM" id="Coils"/>
    </source>
</evidence>
<dbReference type="InterPro" id="IPR006119">
    <property type="entry name" value="Resolv_N"/>
</dbReference>
<dbReference type="SMART" id="SM00857">
    <property type="entry name" value="Resolvase"/>
    <property type="match status" value="1"/>
</dbReference>
<dbReference type="EMBL" id="QRVK01000004">
    <property type="protein sequence ID" value="RGS43707.1"/>
    <property type="molecule type" value="Genomic_DNA"/>
</dbReference>
<evidence type="ECO:0000259" key="2">
    <source>
        <dbReference type="PROSITE" id="PS51736"/>
    </source>
</evidence>
<accession>A0A3R5WMB4</accession>
<evidence type="ECO:0000313" key="4">
    <source>
        <dbReference type="EMBL" id="RGS43707.1"/>
    </source>
</evidence>
<dbReference type="InterPro" id="IPR025827">
    <property type="entry name" value="Zn_ribbon_recom_dom"/>
</dbReference>
<dbReference type="Pfam" id="PF13408">
    <property type="entry name" value="Zn_ribbon_recom"/>
    <property type="match status" value="1"/>
</dbReference>
<dbReference type="InterPro" id="IPR036162">
    <property type="entry name" value="Resolvase-like_N_sf"/>
</dbReference>
<dbReference type="Gene3D" id="3.90.1750.20">
    <property type="entry name" value="Putative Large Serine Recombinase, Chain B, Domain 2"/>
    <property type="match status" value="1"/>
</dbReference>
<name>A0A3R5WMB4_9FIRM</name>
<dbReference type="Pfam" id="PF00239">
    <property type="entry name" value="Resolvase"/>
    <property type="match status" value="1"/>
</dbReference>
<feature type="coiled-coil region" evidence="1">
    <location>
        <begin position="454"/>
        <end position="491"/>
    </location>
</feature>
<dbReference type="GO" id="GO:0003677">
    <property type="term" value="F:DNA binding"/>
    <property type="evidence" value="ECO:0007669"/>
    <property type="project" value="InterPro"/>
</dbReference>
<dbReference type="PANTHER" id="PTHR30461">
    <property type="entry name" value="DNA-INVERTASE FROM LAMBDOID PROPHAGE"/>
    <property type="match status" value="1"/>
</dbReference>
<dbReference type="AlphaFoldDB" id="A0A3R5WMB4"/>
<dbReference type="CDD" id="cd00338">
    <property type="entry name" value="Ser_Recombinase"/>
    <property type="match status" value="1"/>
</dbReference>
<dbReference type="Proteomes" id="UP000283295">
    <property type="component" value="Unassembled WGS sequence"/>
</dbReference>
<dbReference type="Pfam" id="PF07508">
    <property type="entry name" value="Recombinase"/>
    <property type="match status" value="1"/>
</dbReference>
<dbReference type="InterPro" id="IPR050639">
    <property type="entry name" value="SSR_resolvase"/>
</dbReference>
<organism evidence="4 5">
    <name type="scientific">Coprococcus eutactus</name>
    <dbReference type="NCBI Taxonomy" id="33043"/>
    <lineage>
        <taxon>Bacteria</taxon>
        <taxon>Bacillati</taxon>
        <taxon>Bacillota</taxon>
        <taxon>Clostridia</taxon>
        <taxon>Lachnospirales</taxon>
        <taxon>Lachnospiraceae</taxon>
        <taxon>Coprococcus</taxon>
    </lineage>
</organism>